<evidence type="ECO:0008006" key="12">
    <source>
        <dbReference type="Google" id="ProtNLM"/>
    </source>
</evidence>
<keyword evidence="5 9" id="KW-0479">Metal-binding</keyword>
<reference evidence="10 11" key="1">
    <citation type="submission" date="2024-01" db="EMBL/GenBank/DDBJ databases">
        <title>A draft genome for the cacao thread blight pathogen Marasmiellus scandens.</title>
        <authorList>
            <person name="Baruah I.K."/>
            <person name="Leung J."/>
            <person name="Bukari Y."/>
            <person name="Amoako-Attah I."/>
            <person name="Meinhardt L.W."/>
            <person name="Bailey B.A."/>
            <person name="Cohen S.P."/>
        </authorList>
    </citation>
    <scope>NUCLEOTIDE SEQUENCE [LARGE SCALE GENOMIC DNA]</scope>
    <source>
        <strain evidence="10 11">GH-19</strain>
    </source>
</reference>
<keyword evidence="4 9" id="KW-0349">Heme</keyword>
<dbReference type="CDD" id="cd11065">
    <property type="entry name" value="CYP64-like"/>
    <property type="match status" value="1"/>
</dbReference>
<name>A0ABR1J1X4_9AGAR</name>
<dbReference type="Gene3D" id="1.10.630.10">
    <property type="entry name" value="Cytochrome P450"/>
    <property type="match status" value="1"/>
</dbReference>
<dbReference type="InterPro" id="IPR002401">
    <property type="entry name" value="Cyt_P450_E_grp-I"/>
</dbReference>
<evidence type="ECO:0000256" key="8">
    <source>
        <dbReference type="ARBA" id="ARBA00023033"/>
    </source>
</evidence>
<evidence type="ECO:0000256" key="9">
    <source>
        <dbReference type="RuleBase" id="RU000461"/>
    </source>
</evidence>
<dbReference type="PANTHER" id="PTHR46300:SF7">
    <property type="entry name" value="P450, PUTATIVE (EUROFUNG)-RELATED"/>
    <property type="match status" value="1"/>
</dbReference>
<dbReference type="Proteomes" id="UP001498398">
    <property type="component" value="Unassembled WGS sequence"/>
</dbReference>
<sequence length="510" mass="58332">MSLVSPSTLIGLVCAVFVYHFWSRRPRSHFPLPPGPERLPIIGNWRTLNSLKEPIWSAYEKWAKEYGDIFYLEMLGEPTVVINSAKAVEEIFEKRSANYSDRPRMYMANVLMKWIWDFAHMRYSDEWRLHRKTFHQYFQQRHVPEFYPIQRESASLFLKKILQYPDEFRDHVRHHAGYVILKVVYGHQMKYKNDHYVHLADLAVRGVSEAIDGGFLVDYLPILSYLPSWLPGASFKRKAKLWAEYSLETKNGPWVDLKRNYENGTGVSCFAIDNLEKFKGQQEMEEVIKNCSGIAFVAGADTTVSVIASAILGLLLHPEIQAKAQAEMDAVVGTTRLPDFEDRDKLPYLEAILTETLRWTPVLPLSLPHRAVNDDIYNGFFIPGGSTVVGNIWYILHDPEMYPEPLSFKPERFLKQEGKDLPLDPASIAFGFGRRICPGRYFGLNSAWLAIASLIATYNLKKGVDQNGKEIEPVVDYVGNSVCHPAPYKCTFVPRSPEALKLIKAGYESA</sequence>
<protein>
    <recommendedName>
        <fullName evidence="12">Cytochrome P450</fullName>
    </recommendedName>
</protein>
<evidence type="ECO:0000256" key="2">
    <source>
        <dbReference type="ARBA" id="ARBA00005179"/>
    </source>
</evidence>
<keyword evidence="11" id="KW-1185">Reference proteome</keyword>
<dbReference type="InterPro" id="IPR050364">
    <property type="entry name" value="Cytochrome_P450_fung"/>
</dbReference>
<keyword evidence="8 9" id="KW-0503">Monooxygenase</keyword>
<dbReference type="PRINTS" id="PR00463">
    <property type="entry name" value="EP450I"/>
</dbReference>
<organism evidence="10 11">
    <name type="scientific">Marasmiellus scandens</name>
    <dbReference type="NCBI Taxonomy" id="2682957"/>
    <lineage>
        <taxon>Eukaryota</taxon>
        <taxon>Fungi</taxon>
        <taxon>Dikarya</taxon>
        <taxon>Basidiomycota</taxon>
        <taxon>Agaricomycotina</taxon>
        <taxon>Agaricomycetes</taxon>
        <taxon>Agaricomycetidae</taxon>
        <taxon>Agaricales</taxon>
        <taxon>Marasmiineae</taxon>
        <taxon>Omphalotaceae</taxon>
        <taxon>Marasmiellus</taxon>
    </lineage>
</organism>
<comment type="caution">
    <text evidence="10">The sequence shown here is derived from an EMBL/GenBank/DDBJ whole genome shotgun (WGS) entry which is preliminary data.</text>
</comment>
<dbReference type="EMBL" id="JBANRG010000040">
    <property type="protein sequence ID" value="KAK7447720.1"/>
    <property type="molecule type" value="Genomic_DNA"/>
</dbReference>
<dbReference type="InterPro" id="IPR036396">
    <property type="entry name" value="Cyt_P450_sf"/>
</dbReference>
<proteinExistence type="inferred from homology"/>
<dbReference type="Pfam" id="PF00067">
    <property type="entry name" value="p450"/>
    <property type="match status" value="1"/>
</dbReference>
<keyword evidence="6 9" id="KW-0560">Oxidoreductase</keyword>
<gene>
    <name evidence="10" type="ORF">VKT23_013976</name>
</gene>
<dbReference type="SUPFAM" id="SSF48264">
    <property type="entry name" value="Cytochrome P450"/>
    <property type="match status" value="1"/>
</dbReference>
<evidence type="ECO:0000256" key="4">
    <source>
        <dbReference type="ARBA" id="ARBA00022617"/>
    </source>
</evidence>
<dbReference type="PANTHER" id="PTHR46300">
    <property type="entry name" value="P450, PUTATIVE (EUROFUNG)-RELATED-RELATED"/>
    <property type="match status" value="1"/>
</dbReference>
<evidence type="ECO:0000256" key="1">
    <source>
        <dbReference type="ARBA" id="ARBA00001971"/>
    </source>
</evidence>
<dbReference type="PRINTS" id="PR00385">
    <property type="entry name" value="P450"/>
</dbReference>
<dbReference type="InterPro" id="IPR017972">
    <property type="entry name" value="Cyt_P450_CS"/>
</dbReference>
<evidence type="ECO:0000313" key="11">
    <source>
        <dbReference type="Proteomes" id="UP001498398"/>
    </source>
</evidence>
<dbReference type="InterPro" id="IPR001128">
    <property type="entry name" value="Cyt_P450"/>
</dbReference>
<accession>A0ABR1J1X4</accession>
<evidence type="ECO:0000256" key="7">
    <source>
        <dbReference type="ARBA" id="ARBA00023004"/>
    </source>
</evidence>
<keyword evidence="7 9" id="KW-0408">Iron</keyword>
<comment type="similarity">
    <text evidence="3 9">Belongs to the cytochrome P450 family.</text>
</comment>
<evidence type="ECO:0000256" key="6">
    <source>
        <dbReference type="ARBA" id="ARBA00023002"/>
    </source>
</evidence>
<comment type="cofactor">
    <cofactor evidence="1">
        <name>heme</name>
        <dbReference type="ChEBI" id="CHEBI:30413"/>
    </cofactor>
</comment>
<evidence type="ECO:0000256" key="3">
    <source>
        <dbReference type="ARBA" id="ARBA00010617"/>
    </source>
</evidence>
<evidence type="ECO:0000313" key="10">
    <source>
        <dbReference type="EMBL" id="KAK7447720.1"/>
    </source>
</evidence>
<dbReference type="PROSITE" id="PS00086">
    <property type="entry name" value="CYTOCHROME_P450"/>
    <property type="match status" value="1"/>
</dbReference>
<comment type="pathway">
    <text evidence="2">Secondary metabolite biosynthesis.</text>
</comment>
<evidence type="ECO:0000256" key="5">
    <source>
        <dbReference type="ARBA" id="ARBA00022723"/>
    </source>
</evidence>